<evidence type="ECO:0000313" key="2">
    <source>
        <dbReference type="Proteomes" id="UP001630127"/>
    </source>
</evidence>
<protein>
    <submittedName>
        <fullName evidence="1">Uncharacterized protein</fullName>
    </submittedName>
</protein>
<organism evidence="1 2">
    <name type="scientific">Cinchona calisaya</name>
    <dbReference type="NCBI Taxonomy" id="153742"/>
    <lineage>
        <taxon>Eukaryota</taxon>
        <taxon>Viridiplantae</taxon>
        <taxon>Streptophyta</taxon>
        <taxon>Embryophyta</taxon>
        <taxon>Tracheophyta</taxon>
        <taxon>Spermatophyta</taxon>
        <taxon>Magnoliopsida</taxon>
        <taxon>eudicotyledons</taxon>
        <taxon>Gunneridae</taxon>
        <taxon>Pentapetalae</taxon>
        <taxon>asterids</taxon>
        <taxon>lamiids</taxon>
        <taxon>Gentianales</taxon>
        <taxon>Rubiaceae</taxon>
        <taxon>Cinchonoideae</taxon>
        <taxon>Cinchoneae</taxon>
        <taxon>Cinchona</taxon>
    </lineage>
</organism>
<reference evidence="1 2" key="1">
    <citation type="submission" date="2024-11" db="EMBL/GenBank/DDBJ databases">
        <title>A near-complete genome assembly of Cinchona calisaya.</title>
        <authorList>
            <person name="Lian D.C."/>
            <person name="Zhao X.W."/>
            <person name="Wei L."/>
        </authorList>
    </citation>
    <scope>NUCLEOTIDE SEQUENCE [LARGE SCALE GENOMIC DNA]</scope>
    <source>
        <tissue evidence="1">Nenye</tissue>
    </source>
</reference>
<name>A0ABD2Y3M5_9GENT</name>
<proteinExistence type="predicted"/>
<dbReference type="EMBL" id="JBJUIK010000015">
    <property type="protein sequence ID" value="KAL3502124.1"/>
    <property type="molecule type" value="Genomic_DNA"/>
</dbReference>
<evidence type="ECO:0000313" key="1">
    <source>
        <dbReference type="EMBL" id="KAL3502124.1"/>
    </source>
</evidence>
<comment type="caution">
    <text evidence="1">The sequence shown here is derived from an EMBL/GenBank/DDBJ whole genome shotgun (WGS) entry which is preliminary data.</text>
</comment>
<sequence length="78" mass="8835">MDGVVDAPALTRINPLMLDRYNDHGRYGYYHSFVTGWEVRKMKLDLQENGYCIKAVNSEAQPVLGLAMVELTLGMWAT</sequence>
<accession>A0ABD2Y3M5</accession>
<gene>
    <name evidence="1" type="ORF">ACH5RR_036573</name>
</gene>
<keyword evidence="2" id="KW-1185">Reference proteome</keyword>
<dbReference type="AlphaFoldDB" id="A0ABD2Y3M5"/>
<dbReference type="Proteomes" id="UP001630127">
    <property type="component" value="Unassembled WGS sequence"/>
</dbReference>